<keyword evidence="2" id="KW-1185">Reference proteome</keyword>
<reference evidence="1 2" key="1">
    <citation type="submission" date="2024-04" db="EMBL/GenBank/DDBJ databases">
        <authorList>
            <consortium name="Genoscope - CEA"/>
            <person name="William W."/>
        </authorList>
    </citation>
    <scope>NUCLEOTIDE SEQUENCE [LARGE SCALE GENOMIC DNA]</scope>
</reference>
<evidence type="ECO:0008006" key="3">
    <source>
        <dbReference type="Google" id="ProtNLM"/>
    </source>
</evidence>
<accession>A0AAV2H3L2</accession>
<proteinExistence type="predicted"/>
<dbReference type="Proteomes" id="UP001497497">
    <property type="component" value="Unassembled WGS sequence"/>
</dbReference>
<sequence>MATSLVKFVSSFCIQVQKVFQPLSLLPANSAKLTTQTNTKCLHSLTFSSPKNELISPSYISKRAFHTTPVCPTTYELKLWREHRIINRFYRLHWGAWIRCFGGRHKRLYLKSPALQWKLKQHVFVNAKQCKLLDILVTPKWREPKYFADSPYEPYHTRTNCKAFPNHRKFYP</sequence>
<dbReference type="EMBL" id="CAXITT010000028">
    <property type="protein sequence ID" value="CAL1528195.1"/>
    <property type="molecule type" value="Genomic_DNA"/>
</dbReference>
<dbReference type="PANTHER" id="PTHR15909">
    <property type="entry name" value="39S RIBOSOMAL PROTEIN L35, MITOCHONDRIAL"/>
    <property type="match status" value="1"/>
</dbReference>
<gene>
    <name evidence="1" type="ORF">GSLYS_00002365001</name>
</gene>
<dbReference type="AlphaFoldDB" id="A0AAV2H3L2"/>
<dbReference type="GO" id="GO:0005739">
    <property type="term" value="C:mitochondrion"/>
    <property type="evidence" value="ECO:0007669"/>
    <property type="project" value="UniProtKB-SubCell"/>
</dbReference>
<evidence type="ECO:0000313" key="1">
    <source>
        <dbReference type="EMBL" id="CAL1528195.1"/>
    </source>
</evidence>
<dbReference type="GO" id="GO:1990904">
    <property type="term" value="C:ribonucleoprotein complex"/>
    <property type="evidence" value="ECO:0007669"/>
    <property type="project" value="UniProtKB-KW"/>
</dbReference>
<evidence type="ECO:0000313" key="2">
    <source>
        <dbReference type="Proteomes" id="UP001497497"/>
    </source>
</evidence>
<organism evidence="1 2">
    <name type="scientific">Lymnaea stagnalis</name>
    <name type="common">Great pond snail</name>
    <name type="synonym">Helix stagnalis</name>
    <dbReference type="NCBI Taxonomy" id="6523"/>
    <lineage>
        <taxon>Eukaryota</taxon>
        <taxon>Metazoa</taxon>
        <taxon>Spiralia</taxon>
        <taxon>Lophotrochozoa</taxon>
        <taxon>Mollusca</taxon>
        <taxon>Gastropoda</taxon>
        <taxon>Heterobranchia</taxon>
        <taxon>Euthyneura</taxon>
        <taxon>Panpulmonata</taxon>
        <taxon>Hygrophila</taxon>
        <taxon>Lymnaeoidea</taxon>
        <taxon>Lymnaeidae</taxon>
        <taxon>Lymnaea</taxon>
    </lineage>
</organism>
<dbReference type="GO" id="GO:0005840">
    <property type="term" value="C:ribosome"/>
    <property type="evidence" value="ECO:0007669"/>
    <property type="project" value="UniProtKB-KW"/>
</dbReference>
<comment type="caution">
    <text evidence="1">The sequence shown here is derived from an EMBL/GenBank/DDBJ whole genome shotgun (WGS) entry which is preliminary data.</text>
</comment>
<protein>
    <recommendedName>
        <fullName evidence="3">39S ribosomal protein L35, mitochondrial</fullName>
    </recommendedName>
</protein>
<name>A0AAV2H3L2_LYMST</name>
<dbReference type="PANTHER" id="PTHR15909:SF0">
    <property type="entry name" value="LARGE RIBOSOMAL SUBUNIT PROTEIN BL35M"/>
    <property type="match status" value="1"/>
</dbReference>
<dbReference type="InterPro" id="IPR019338">
    <property type="entry name" value="Ribosomal_bL35m"/>
</dbReference>